<dbReference type="InterPro" id="IPR038722">
    <property type="entry name" value="Ner_HTH_dom"/>
</dbReference>
<reference evidence="6 7" key="2">
    <citation type="journal article" date="2014" name="FEMS Microbiol. Lett.">
        <title>Draft genomic DNA sequence of the facultatively methylotrophic bacterium Acidomonas methanolica type strain MB58.</title>
        <authorList>
            <person name="Higashiura N."/>
            <person name="Hadano H."/>
            <person name="Hirakawa H."/>
            <person name="Matsutani M."/>
            <person name="Takabe S."/>
            <person name="Matsushita K."/>
            <person name="Azuma Y."/>
        </authorList>
    </citation>
    <scope>NUCLEOTIDE SEQUENCE [LARGE SCALE GENOMIC DNA]</scope>
    <source>
        <strain evidence="6 7">MB58</strain>
    </source>
</reference>
<name>A0A023D7W2_ACIMT</name>
<dbReference type="Proteomes" id="UP000019760">
    <property type="component" value="Unassembled WGS sequence"/>
</dbReference>
<proteinExistence type="inferred from homology"/>
<gene>
    <name evidence="6" type="ORF">Amme_112_006</name>
</gene>
<protein>
    <submittedName>
        <fullName evidence="6">Sugar fermentation stimulation protein B</fullName>
    </submittedName>
</protein>
<evidence type="ECO:0000256" key="3">
    <source>
        <dbReference type="ARBA" id="ARBA00023125"/>
    </source>
</evidence>
<sequence length="105" mass="11630">MAQKPREMHPGMHVEDIRAVLRKKWGTLRALSIHLGRNPNAVTQTLSTPGYSVPVELAIAEELGMSPHEVWPARFHPDGTPVSLRVDRTPTAAIAVDHRRKEVAA</sequence>
<evidence type="ECO:0000256" key="4">
    <source>
        <dbReference type="ARBA" id="ARBA00023163"/>
    </source>
</evidence>
<dbReference type="InterPro" id="IPR010982">
    <property type="entry name" value="Lambda_DNA-bd_dom_sf"/>
</dbReference>
<keyword evidence="3" id="KW-0238">DNA-binding</keyword>
<dbReference type="Pfam" id="PF13693">
    <property type="entry name" value="HTH_35"/>
    <property type="match status" value="1"/>
</dbReference>
<reference evidence="7" key="1">
    <citation type="journal article" date="2014" name="FEMS Microbiol. Lett.">
        <title>Draft Genomic DNA Sequence of the Facultatively Methylotrophic Bacterium Acidomonas methanolica type strain MB58.</title>
        <authorList>
            <person name="Higashiura N."/>
            <person name="Hadano H."/>
            <person name="Hirakawa H."/>
            <person name="Matsutani M."/>
            <person name="Takabe S."/>
            <person name="Matsushita K."/>
            <person name="Azuma Y."/>
        </authorList>
    </citation>
    <scope>NUCLEOTIDE SEQUENCE [LARGE SCALE GENOMIC DNA]</scope>
    <source>
        <strain evidence="7">MB58</strain>
    </source>
</reference>
<dbReference type="RefSeq" id="WP_042060993.1">
    <property type="nucleotide sequence ID" value="NZ_BAND01000111.1"/>
</dbReference>
<evidence type="ECO:0000256" key="2">
    <source>
        <dbReference type="ARBA" id="ARBA00023015"/>
    </source>
</evidence>
<dbReference type="Gene3D" id="1.10.260.40">
    <property type="entry name" value="lambda repressor-like DNA-binding domains"/>
    <property type="match status" value="1"/>
</dbReference>
<dbReference type="EMBL" id="BAND01000111">
    <property type="protein sequence ID" value="GAJ30218.1"/>
    <property type="molecule type" value="Genomic_DNA"/>
</dbReference>
<keyword evidence="4" id="KW-0804">Transcription</keyword>
<keyword evidence="2" id="KW-0805">Transcription regulation</keyword>
<comment type="caution">
    <text evidence="6">The sequence shown here is derived from an EMBL/GenBank/DDBJ whole genome shotgun (WGS) entry which is preliminary data.</text>
</comment>
<dbReference type="AlphaFoldDB" id="A0A023D7W2"/>
<comment type="similarity">
    <text evidence="1">Belongs to the ner transcriptional regulatory family.</text>
</comment>
<dbReference type="GO" id="GO:0003677">
    <property type="term" value="F:DNA binding"/>
    <property type="evidence" value="ECO:0007669"/>
    <property type="project" value="UniProtKB-KW"/>
</dbReference>
<evidence type="ECO:0000313" key="6">
    <source>
        <dbReference type="EMBL" id="GAJ30218.1"/>
    </source>
</evidence>
<evidence type="ECO:0000256" key="1">
    <source>
        <dbReference type="ARBA" id="ARBA00006157"/>
    </source>
</evidence>
<keyword evidence="7" id="KW-1185">Reference proteome</keyword>
<feature type="domain" description="Ner winged helix-turn-helix DNA-binding" evidence="5">
    <location>
        <begin position="12"/>
        <end position="83"/>
    </location>
</feature>
<evidence type="ECO:0000313" key="7">
    <source>
        <dbReference type="Proteomes" id="UP000019760"/>
    </source>
</evidence>
<dbReference type="SUPFAM" id="SSF47413">
    <property type="entry name" value="lambda repressor-like DNA-binding domains"/>
    <property type="match status" value="1"/>
</dbReference>
<accession>A0A023D7W2</accession>
<evidence type="ECO:0000259" key="5">
    <source>
        <dbReference type="Pfam" id="PF13693"/>
    </source>
</evidence>
<organism evidence="6 7">
    <name type="scientific">Acidomonas methanolica NBRC 104435</name>
    <dbReference type="NCBI Taxonomy" id="1231351"/>
    <lineage>
        <taxon>Bacteria</taxon>
        <taxon>Pseudomonadati</taxon>
        <taxon>Pseudomonadota</taxon>
        <taxon>Alphaproteobacteria</taxon>
        <taxon>Acetobacterales</taxon>
        <taxon>Acetobacteraceae</taxon>
        <taxon>Acidomonas</taxon>
    </lineage>
</organism>
<dbReference type="OrthoDB" id="7224243at2"/>